<protein>
    <recommendedName>
        <fullName evidence="4">Pectin acetylesterase</fullName>
    </recommendedName>
</protein>
<dbReference type="PANTHER" id="PTHR21562:SF83">
    <property type="entry name" value="PECTIN ACETYLESTERASE 4"/>
    <property type="match status" value="1"/>
</dbReference>
<dbReference type="Pfam" id="PF03283">
    <property type="entry name" value="PAE"/>
    <property type="match status" value="1"/>
</dbReference>
<dbReference type="PANTHER" id="PTHR21562">
    <property type="entry name" value="NOTUM-RELATED"/>
    <property type="match status" value="1"/>
</dbReference>
<evidence type="ECO:0000313" key="2">
    <source>
        <dbReference type="EMBL" id="KAL3810026.1"/>
    </source>
</evidence>
<sequence length="426" mass="45587">MSDPSETSEVDDVTAISESIDDDDDDVDVETEIITTHDHCDPDSLPAEYTAASNLTRDAFHKICPGERRYSRDGASVPLGLPRCGDGTAYSFLFSRPVVVEGDFASADGENATSTETTTGGGGGGGGGERVLIELSGGGACWDDETCSVQGYMLAFPSLVVDALVGTSCADANDSYGTLLCNRKVGGIDFSSYEYIFVPYCTQDAHMGDSPGSSDVTTGIATEYGVVHAGAHNLHRTLMWTTINFPNPSAVVLTGCSAGATPLAVAYDILNSHYAKMGVHDVRIDVIADSPVFLTPSYYMRHYLPNWNVGTILDVIDFDYEAHDDGEGFPDAILDHVLRGSKASDDFVYVTHDSDDVSLFYYMMMNGTTAPEDASAVQDTTLASAEWWSKMNDSLTNAMDGHANFQAFIMGGNGHCTFGLVSTVYF</sequence>
<evidence type="ECO:0000256" key="1">
    <source>
        <dbReference type="SAM" id="MobiDB-lite"/>
    </source>
</evidence>
<keyword evidence="3" id="KW-1185">Reference proteome</keyword>
<reference evidence="2 3" key="1">
    <citation type="submission" date="2024-10" db="EMBL/GenBank/DDBJ databases">
        <title>Updated reference genomes for cyclostephanoid diatoms.</title>
        <authorList>
            <person name="Roberts W.R."/>
            <person name="Alverson A.J."/>
        </authorList>
    </citation>
    <scope>NUCLEOTIDE SEQUENCE [LARGE SCALE GENOMIC DNA]</scope>
    <source>
        <strain evidence="2 3">AJA228-03</strain>
    </source>
</reference>
<feature type="compositionally biased region" description="Acidic residues" evidence="1">
    <location>
        <begin position="1"/>
        <end position="12"/>
    </location>
</feature>
<evidence type="ECO:0000313" key="3">
    <source>
        <dbReference type="Proteomes" id="UP001530377"/>
    </source>
</evidence>
<feature type="region of interest" description="Disordered" evidence="1">
    <location>
        <begin position="1"/>
        <end position="23"/>
    </location>
</feature>
<comment type="caution">
    <text evidence="2">The sequence shown here is derived from an EMBL/GenBank/DDBJ whole genome shotgun (WGS) entry which is preliminary data.</text>
</comment>
<accession>A0ABD3RHS0</accession>
<dbReference type="EMBL" id="JALLPB020000358">
    <property type="protein sequence ID" value="KAL3810026.1"/>
    <property type="molecule type" value="Genomic_DNA"/>
</dbReference>
<feature type="region of interest" description="Disordered" evidence="1">
    <location>
        <begin position="108"/>
        <end position="127"/>
    </location>
</feature>
<gene>
    <name evidence="2" type="ORF">ACHAXA_004465</name>
</gene>
<dbReference type="AlphaFoldDB" id="A0ABD3RHS0"/>
<dbReference type="InterPro" id="IPR004963">
    <property type="entry name" value="PAE/NOTUM"/>
</dbReference>
<organism evidence="2 3">
    <name type="scientific">Cyclostephanos tholiformis</name>
    <dbReference type="NCBI Taxonomy" id="382380"/>
    <lineage>
        <taxon>Eukaryota</taxon>
        <taxon>Sar</taxon>
        <taxon>Stramenopiles</taxon>
        <taxon>Ochrophyta</taxon>
        <taxon>Bacillariophyta</taxon>
        <taxon>Coscinodiscophyceae</taxon>
        <taxon>Thalassiosirophycidae</taxon>
        <taxon>Stephanodiscales</taxon>
        <taxon>Stephanodiscaceae</taxon>
        <taxon>Cyclostephanos</taxon>
    </lineage>
</organism>
<dbReference type="Proteomes" id="UP001530377">
    <property type="component" value="Unassembled WGS sequence"/>
</dbReference>
<evidence type="ECO:0008006" key="4">
    <source>
        <dbReference type="Google" id="ProtNLM"/>
    </source>
</evidence>
<proteinExistence type="predicted"/>
<name>A0ABD3RHS0_9STRA</name>